<dbReference type="GO" id="GO:0005886">
    <property type="term" value="C:plasma membrane"/>
    <property type="evidence" value="ECO:0007669"/>
    <property type="project" value="TreeGrafter"/>
</dbReference>
<dbReference type="EMBL" id="QKWH01000005">
    <property type="protein sequence ID" value="PZR53215.1"/>
    <property type="molecule type" value="Genomic_DNA"/>
</dbReference>
<organism evidence="8 9">
    <name type="scientific">Xylanimonas oleitrophica</name>
    <dbReference type="NCBI Taxonomy" id="2607479"/>
    <lineage>
        <taxon>Bacteria</taxon>
        <taxon>Bacillati</taxon>
        <taxon>Actinomycetota</taxon>
        <taxon>Actinomycetes</taxon>
        <taxon>Micrococcales</taxon>
        <taxon>Promicromonosporaceae</taxon>
        <taxon>Xylanimonas</taxon>
    </lineage>
</organism>
<gene>
    <name evidence="8" type="ORF">DNL40_08870</name>
</gene>
<dbReference type="PANTHER" id="PTHR34820">
    <property type="entry name" value="INNER MEMBRANE PROTEIN YEBZ"/>
    <property type="match status" value="1"/>
</dbReference>
<dbReference type="GO" id="GO:0046688">
    <property type="term" value="P:response to copper ion"/>
    <property type="evidence" value="ECO:0007669"/>
    <property type="project" value="InterPro"/>
</dbReference>
<keyword evidence="6" id="KW-1133">Transmembrane helix</keyword>
<dbReference type="Pfam" id="PF04234">
    <property type="entry name" value="CopC"/>
    <property type="match status" value="1"/>
</dbReference>
<proteinExistence type="predicted"/>
<keyword evidence="2" id="KW-0479">Metal-binding</keyword>
<keyword evidence="9" id="KW-1185">Reference proteome</keyword>
<dbReference type="Proteomes" id="UP000248783">
    <property type="component" value="Unassembled WGS sequence"/>
</dbReference>
<dbReference type="Gene3D" id="2.60.40.1220">
    <property type="match status" value="1"/>
</dbReference>
<evidence type="ECO:0000259" key="7">
    <source>
        <dbReference type="Pfam" id="PF04234"/>
    </source>
</evidence>
<dbReference type="GO" id="GO:0042597">
    <property type="term" value="C:periplasmic space"/>
    <property type="evidence" value="ECO:0007669"/>
    <property type="project" value="InterPro"/>
</dbReference>
<keyword evidence="6" id="KW-0472">Membrane</keyword>
<evidence type="ECO:0000256" key="3">
    <source>
        <dbReference type="ARBA" id="ARBA00022729"/>
    </source>
</evidence>
<evidence type="ECO:0000313" key="8">
    <source>
        <dbReference type="EMBL" id="PZR53215.1"/>
    </source>
</evidence>
<dbReference type="InterPro" id="IPR007348">
    <property type="entry name" value="CopC_dom"/>
</dbReference>
<dbReference type="GO" id="GO:0006825">
    <property type="term" value="P:copper ion transport"/>
    <property type="evidence" value="ECO:0007669"/>
    <property type="project" value="InterPro"/>
</dbReference>
<dbReference type="GO" id="GO:0005507">
    <property type="term" value="F:copper ion binding"/>
    <property type="evidence" value="ECO:0007669"/>
    <property type="project" value="InterPro"/>
</dbReference>
<evidence type="ECO:0000256" key="6">
    <source>
        <dbReference type="SAM" id="Phobius"/>
    </source>
</evidence>
<comment type="caution">
    <text evidence="8">The sequence shown here is derived from an EMBL/GenBank/DDBJ whole genome shotgun (WGS) entry which is preliminary data.</text>
</comment>
<dbReference type="AlphaFoldDB" id="A0A2W5WZ93"/>
<dbReference type="SUPFAM" id="SSF81296">
    <property type="entry name" value="E set domains"/>
    <property type="match status" value="1"/>
</dbReference>
<dbReference type="GO" id="GO:0030313">
    <property type="term" value="C:cell envelope"/>
    <property type="evidence" value="ECO:0007669"/>
    <property type="project" value="UniProtKB-SubCell"/>
</dbReference>
<dbReference type="InterPro" id="IPR014755">
    <property type="entry name" value="Cu-Rt/internalin_Ig-like"/>
</dbReference>
<feature type="region of interest" description="Disordered" evidence="5">
    <location>
        <begin position="114"/>
        <end position="180"/>
    </location>
</feature>
<feature type="transmembrane region" description="Helical" evidence="6">
    <location>
        <begin position="187"/>
        <end position="212"/>
    </location>
</feature>
<evidence type="ECO:0000256" key="2">
    <source>
        <dbReference type="ARBA" id="ARBA00022723"/>
    </source>
</evidence>
<feature type="domain" description="CopC" evidence="7">
    <location>
        <begin position="18"/>
        <end position="114"/>
    </location>
</feature>
<comment type="subcellular location">
    <subcellularLocation>
        <location evidence="1">Cell envelope</location>
    </subcellularLocation>
</comment>
<evidence type="ECO:0000256" key="4">
    <source>
        <dbReference type="ARBA" id="ARBA00023008"/>
    </source>
</evidence>
<evidence type="ECO:0000256" key="5">
    <source>
        <dbReference type="SAM" id="MobiDB-lite"/>
    </source>
</evidence>
<reference evidence="8 9" key="1">
    <citation type="submission" date="2018-06" db="EMBL/GenBank/DDBJ databases">
        <title>Whole genome sequencing of a novel hydrocarbon degrading bacterial strain, PW21 isolated from oil contaminated produced water sample.</title>
        <authorList>
            <person name="Nagkirti P."/>
            <person name="Shaikh A."/>
            <person name="Gowdaman V."/>
            <person name="Engineer A.E."/>
            <person name="Dagar S."/>
            <person name="Dhakephalkar P.K."/>
        </authorList>
    </citation>
    <scope>NUCLEOTIDE SEQUENCE [LARGE SCALE GENOMIC DNA]</scope>
    <source>
        <strain evidence="8 9">PW21</strain>
    </source>
</reference>
<dbReference type="InterPro" id="IPR032694">
    <property type="entry name" value="CopC/D"/>
</dbReference>
<accession>A0A2W5WZ93</accession>
<protein>
    <submittedName>
        <fullName evidence="8">Copper resistance protein CopC</fullName>
    </submittedName>
</protein>
<dbReference type="InterPro" id="IPR014756">
    <property type="entry name" value="Ig_E-set"/>
</dbReference>
<feature type="compositionally biased region" description="Acidic residues" evidence="5">
    <location>
        <begin position="136"/>
        <end position="146"/>
    </location>
</feature>
<keyword evidence="6" id="KW-0812">Transmembrane</keyword>
<sequence length="216" mass="20819">MAGSLAVTVAAAGPASAHNYVVGTVPAAGQATSEPVDQVSVTFNDVLLDLDGNGTGTALEVTGPDGTHHETSCPVILDRTVSASAALGEGGTYTVVWRVVSADGHPISGDFTFDYQPPEGVTPVAGTSGPACGAEGEPEAADDGTGADEPGSAGGDGAAEAGDGTSGDATPSASPATAQVDDGTVPLGAVLAIAGGTVVLAGAAVLVALRLLRRRD</sequence>
<keyword evidence="3" id="KW-0732">Signal</keyword>
<evidence type="ECO:0000313" key="9">
    <source>
        <dbReference type="Proteomes" id="UP000248783"/>
    </source>
</evidence>
<keyword evidence="4" id="KW-0186">Copper</keyword>
<evidence type="ECO:0000256" key="1">
    <source>
        <dbReference type="ARBA" id="ARBA00004196"/>
    </source>
</evidence>
<dbReference type="PANTHER" id="PTHR34820:SF4">
    <property type="entry name" value="INNER MEMBRANE PROTEIN YEBZ"/>
    <property type="match status" value="1"/>
</dbReference>
<name>A0A2W5WZ93_9MICO</name>
<feature type="compositionally biased region" description="Low complexity" evidence="5">
    <location>
        <begin position="158"/>
        <end position="170"/>
    </location>
</feature>